<protein>
    <submittedName>
        <fullName evidence="2">Uncharacterized protein</fullName>
    </submittedName>
</protein>
<dbReference type="EMBL" id="CP042186">
    <property type="protein sequence ID" value="QDS69037.1"/>
    <property type="molecule type" value="Genomic_DNA"/>
</dbReference>
<name>A0A517L085_9PEZI</name>
<feature type="compositionally biased region" description="Polar residues" evidence="1">
    <location>
        <begin position="103"/>
        <end position="112"/>
    </location>
</feature>
<gene>
    <name evidence="2" type="ORF">FKW77_009706</name>
</gene>
<feature type="region of interest" description="Disordered" evidence="1">
    <location>
        <begin position="1"/>
        <end position="24"/>
    </location>
</feature>
<proteinExistence type="predicted"/>
<dbReference type="AlphaFoldDB" id="A0A517L085"/>
<dbReference type="Proteomes" id="UP000316270">
    <property type="component" value="Chromosome 2"/>
</dbReference>
<evidence type="ECO:0000313" key="2">
    <source>
        <dbReference type="EMBL" id="QDS69037.1"/>
    </source>
</evidence>
<accession>A0A517L085</accession>
<feature type="region of interest" description="Disordered" evidence="1">
    <location>
        <begin position="39"/>
        <end position="73"/>
    </location>
</feature>
<keyword evidence="3" id="KW-1185">Reference proteome</keyword>
<organism evidence="2 3">
    <name type="scientific">Venturia effusa</name>
    <dbReference type="NCBI Taxonomy" id="50376"/>
    <lineage>
        <taxon>Eukaryota</taxon>
        <taxon>Fungi</taxon>
        <taxon>Dikarya</taxon>
        <taxon>Ascomycota</taxon>
        <taxon>Pezizomycotina</taxon>
        <taxon>Dothideomycetes</taxon>
        <taxon>Pleosporomycetidae</taxon>
        <taxon>Venturiales</taxon>
        <taxon>Venturiaceae</taxon>
        <taxon>Venturia</taxon>
    </lineage>
</organism>
<feature type="compositionally biased region" description="Polar residues" evidence="1">
    <location>
        <begin position="50"/>
        <end position="62"/>
    </location>
</feature>
<feature type="compositionally biased region" description="Basic residues" evidence="1">
    <location>
        <begin position="15"/>
        <end position="24"/>
    </location>
</feature>
<evidence type="ECO:0000256" key="1">
    <source>
        <dbReference type="SAM" id="MobiDB-lite"/>
    </source>
</evidence>
<evidence type="ECO:0000313" key="3">
    <source>
        <dbReference type="Proteomes" id="UP000316270"/>
    </source>
</evidence>
<feature type="region of interest" description="Disordered" evidence="1">
    <location>
        <begin position="91"/>
        <end position="162"/>
    </location>
</feature>
<reference evidence="2 3" key="1">
    <citation type="submission" date="2019-07" db="EMBL/GenBank/DDBJ databases">
        <title>Finished genome of Venturia effusa.</title>
        <authorList>
            <person name="Young C.A."/>
            <person name="Cox M.P."/>
            <person name="Ganley A.R.D."/>
            <person name="David W.J."/>
        </authorList>
    </citation>
    <scope>NUCLEOTIDE SEQUENCE [LARGE SCALE GENOMIC DNA]</scope>
    <source>
        <strain evidence="3">albino</strain>
    </source>
</reference>
<sequence length="162" mass="18055">MPKHSKAMSKDKTTRALRRLARTNKLKLYSTVKGTIIPKHSKARSKDKTAQTLRRSARTKQVSPAIHNDGGLDELADPIYGSKNQLATNLEKTKPFPRVEQARVQSSQQAQHRSYLEVIPSTKPNEHDPMNEGDSEDTPKIRRNQSQEPGPARGVLEGPAKA</sequence>